<protein>
    <recommendedName>
        <fullName evidence="2">Type VII secretion system protein EssD-like domain-containing protein</fullName>
    </recommendedName>
</protein>
<feature type="signal peptide" evidence="1">
    <location>
        <begin position="1"/>
        <end position="25"/>
    </location>
</feature>
<dbReference type="EMBL" id="NGLE02000002">
    <property type="protein sequence ID" value="MEI5995643.1"/>
    <property type="molecule type" value="Genomic_DNA"/>
</dbReference>
<comment type="caution">
    <text evidence="4">The sequence shown here is derived from an EMBL/GenBank/DDBJ whole genome shotgun (WGS) entry which is preliminary data.</text>
</comment>
<evidence type="ECO:0000256" key="1">
    <source>
        <dbReference type="SAM" id="SignalP"/>
    </source>
</evidence>
<dbReference type="Gene3D" id="3.40.570.10">
    <property type="entry name" value="Extracellular Endonuclease, subunit A"/>
    <property type="match status" value="1"/>
</dbReference>
<evidence type="ECO:0000259" key="2">
    <source>
        <dbReference type="Pfam" id="PF13930"/>
    </source>
</evidence>
<dbReference type="PROSITE" id="PS51257">
    <property type="entry name" value="PROKAR_LIPOPROTEIN"/>
    <property type="match status" value="1"/>
</dbReference>
<gene>
    <name evidence="4" type="ORF">A5880_003153</name>
    <name evidence="3" type="ORF">A5880_003234</name>
</gene>
<evidence type="ECO:0000313" key="4">
    <source>
        <dbReference type="EMBL" id="OTO03042.1"/>
    </source>
</evidence>
<proteinExistence type="predicted"/>
<reference evidence="4" key="1">
    <citation type="submission" date="2017-05" db="EMBL/GenBank/DDBJ databases">
        <title>The Genome Sequence of Enterococcus sp. 4G2_DIV0659.</title>
        <authorList>
            <consortium name="The Broad Institute Genomics Platform"/>
            <consortium name="The Broad Institute Genomic Center for Infectious Diseases"/>
            <person name="Earl A."/>
            <person name="Manson A."/>
            <person name="Schwartman J."/>
            <person name="Gilmore M."/>
            <person name="Abouelleil A."/>
            <person name="Cao P."/>
            <person name="Chapman S."/>
            <person name="Cusick C."/>
            <person name="Shea T."/>
            <person name="Young S."/>
            <person name="Neafsey D."/>
            <person name="Nusbaum C."/>
            <person name="Birren B."/>
        </authorList>
    </citation>
    <scope>NUCLEOTIDE SEQUENCE [LARGE SCALE GENOMIC DNA]</scope>
    <source>
        <strain evidence="4">4G2_DIV0659</strain>
    </source>
</reference>
<evidence type="ECO:0000313" key="3">
    <source>
        <dbReference type="EMBL" id="MEI5995643.1"/>
    </source>
</evidence>
<feature type="domain" description="Type VII secretion system protein EssD-like" evidence="2">
    <location>
        <begin position="81"/>
        <end position="212"/>
    </location>
</feature>
<feature type="chain" id="PRO_5012873596" description="Type VII secretion system protein EssD-like domain-containing protein" evidence="1">
    <location>
        <begin position="26"/>
        <end position="244"/>
    </location>
</feature>
<dbReference type="EMBL" id="NGLE01000005">
    <property type="protein sequence ID" value="OTO03042.1"/>
    <property type="molecule type" value="Genomic_DNA"/>
</dbReference>
<name>A0A242BZS9_9ENTE</name>
<keyword evidence="1" id="KW-0732">Signal</keyword>
<dbReference type="Pfam" id="PF13930">
    <property type="entry name" value="Endonuclea_NS_2"/>
    <property type="match status" value="1"/>
</dbReference>
<dbReference type="AlphaFoldDB" id="A0A242BZS9"/>
<dbReference type="STRING" id="1834181.A5880_003153"/>
<organism evidence="4">
    <name type="scientific">Candidatus Enterococcus mansonii</name>
    <dbReference type="NCBI Taxonomy" id="1834181"/>
    <lineage>
        <taxon>Bacteria</taxon>
        <taxon>Bacillati</taxon>
        <taxon>Bacillota</taxon>
        <taxon>Bacilli</taxon>
        <taxon>Lactobacillales</taxon>
        <taxon>Enterococcaceae</taxon>
        <taxon>Enterococcus</taxon>
    </lineage>
</organism>
<keyword evidence="5" id="KW-1185">Reference proteome</keyword>
<reference evidence="3 5" key="2">
    <citation type="submission" date="2018-07" db="EMBL/GenBank/DDBJ databases">
        <title>The Genome Sequence of Enterococcus sp. DIV0659b.</title>
        <authorList>
            <consortium name="The Broad Institute Genomics Platform"/>
            <consortium name="The Broad Institute Genomic Center for Infectious Diseases"/>
            <person name="Earl A."/>
            <person name="Manson A."/>
            <person name="Schwartman J."/>
            <person name="Gilmore M."/>
            <person name="Abouelleil A."/>
            <person name="Cao P."/>
            <person name="Chapman S."/>
            <person name="Cusick C."/>
            <person name="Shea T."/>
            <person name="Young S."/>
            <person name="Neafsey D."/>
            <person name="Nusbaum C."/>
            <person name="Birren B."/>
        </authorList>
    </citation>
    <scope>NUCLEOTIDE SEQUENCE [LARGE SCALE GENOMIC DNA]</scope>
    <source>
        <strain evidence="3 5">4G2_DIV0659</strain>
    </source>
</reference>
<accession>A0A242BZS9</accession>
<sequence>MRRKFKKWWLLLLAVTTTISGCAGANELKIFINDTAQEMEETWHQKQTSATEIPLEYDGSYQEIVLNDNIPNFTTDDLSFSSGVWQTFSDLDSLNRVGVANALIGSESFPTEKRDPRLTVKPTGWKQQRTGRGSNDWLYNRSHLIGFQMTGENDNPKNLMTGTRQFNDPHMVNYENQIMDYIRQTGNHVRYRVTPHFVENELVARGIQIEAQGIESSDFAFNIYIFNVQDGYTIDYITGQATKN</sequence>
<dbReference type="InterPro" id="IPR044929">
    <property type="entry name" value="DNA/RNA_non-sp_Endonuclease_sf"/>
</dbReference>
<evidence type="ECO:0000313" key="5">
    <source>
        <dbReference type="Proteomes" id="UP000195139"/>
    </source>
</evidence>
<dbReference type="InterPro" id="IPR044927">
    <property type="entry name" value="Endonuclea_NS_2"/>
</dbReference>
<dbReference type="Proteomes" id="UP000195139">
    <property type="component" value="Unassembled WGS sequence"/>
</dbReference>